<evidence type="ECO:0000259" key="1">
    <source>
        <dbReference type="PROSITE" id="PS51831"/>
    </source>
</evidence>
<protein>
    <recommendedName>
        <fullName evidence="5">HD domain-containing protein</fullName>
    </recommendedName>
</protein>
<dbReference type="EMBL" id="BMEO01000002">
    <property type="protein sequence ID" value="GGF88644.1"/>
    <property type="molecule type" value="Genomic_DNA"/>
</dbReference>
<keyword evidence="4" id="KW-1185">Reference proteome</keyword>
<dbReference type="SUPFAM" id="SSF109604">
    <property type="entry name" value="HD-domain/PDEase-like"/>
    <property type="match status" value="1"/>
</dbReference>
<dbReference type="Gene3D" id="1.10.3210.10">
    <property type="entry name" value="Hypothetical protein af1432"/>
    <property type="match status" value="1"/>
</dbReference>
<dbReference type="Pfam" id="PF13487">
    <property type="entry name" value="HD_5"/>
    <property type="match status" value="1"/>
</dbReference>
<dbReference type="CDD" id="cd00077">
    <property type="entry name" value="HDc"/>
    <property type="match status" value="1"/>
</dbReference>
<dbReference type="GO" id="GO:0008081">
    <property type="term" value="F:phosphoric diester hydrolase activity"/>
    <property type="evidence" value="ECO:0007669"/>
    <property type="project" value="UniProtKB-ARBA"/>
</dbReference>
<reference evidence="3" key="2">
    <citation type="submission" date="2020-09" db="EMBL/GenBank/DDBJ databases">
        <authorList>
            <person name="Sun Q."/>
            <person name="Zhou Y."/>
        </authorList>
    </citation>
    <scope>NUCLEOTIDE SEQUENCE</scope>
    <source>
        <strain evidence="3">CGMCC 1.12181</strain>
    </source>
</reference>
<evidence type="ECO:0000313" key="3">
    <source>
        <dbReference type="EMBL" id="GGF88644.1"/>
    </source>
</evidence>
<gene>
    <name evidence="3" type="ORF">GCM10011365_07260</name>
</gene>
<dbReference type="PROSITE" id="PS51832">
    <property type="entry name" value="HD_GYP"/>
    <property type="match status" value="1"/>
</dbReference>
<dbReference type="InterPro" id="IPR003607">
    <property type="entry name" value="HD/PDEase_dom"/>
</dbReference>
<dbReference type="SMART" id="SM00471">
    <property type="entry name" value="HDc"/>
    <property type="match status" value="1"/>
</dbReference>
<evidence type="ECO:0008006" key="5">
    <source>
        <dbReference type="Google" id="ProtNLM"/>
    </source>
</evidence>
<dbReference type="PANTHER" id="PTHR45228">
    <property type="entry name" value="CYCLIC DI-GMP PHOSPHODIESTERASE TM_0186-RELATED"/>
    <property type="match status" value="1"/>
</dbReference>
<name>A0A917CIB9_9GAMM</name>
<evidence type="ECO:0000313" key="4">
    <source>
        <dbReference type="Proteomes" id="UP000605253"/>
    </source>
</evidence>
<dbReference type="AlphaFoldDB" id="A0A917CIB9"/>
<dbReference type="PANTHER" id="PTHR45228:SF4">
    <property type="entry name" value="LIPOPROTEIN"/>
    <property type="match status" value="1"/>
</dbReference>
<feature type="domain" description="HD-GYP" evidence="2">
    <location>
        <begin position="7"/>
        <end position="200"/>
    </location>
</feature>
<dbReference type="RefSeq" id="WP_188364313.1">
    <property type="nucleotide sequence ID" value="NZ_BAABJF010000032.1"/>
</dbReference>
<dbReference type="InterPro" id="IPR052020">
    <property type="entry name" value="Cyclic_di-GMP/3'3'-cGAMP_PDE"/>
</dbReference>
<feature type="domain" description="HD" evidence="1">
    <location>
        <begin position="29"/>
        <end position="153"/>
    </location>
</feature>
<dbReference type="InterPro" id="IPR006674">
    <property type="entry name" value="HD_domain"/>
</dbReference>
<comment type="caution">
    <text evidence="3">The sequence shown here is derived from an EMBL/GenBank/DDBJ whole genome shotgun (WGS) entry which is preliminary data.</text>
</comment>
<organism evidence="3 4">
    <name type="scientific">Marinicella pacifica</name>
    <dbReference type="NCBI Taxonomy" id="1171543"/>
    <lineage>
        <taxon>Bacteria</taxon>
        <taxon>Pseudomonadati</taxon>
        <taxon>Pseudomonadota</taxon>
        <taxon>Gammaproteobacteria</taxon>
        <taxon>Lysobacterales</taxon>
        <taxon>Marinicellaceae</taxon>
        <taxon>Marinicella</taxon>
    </lineage>
</organism>
<reference evidence="3" key="1">
    <citation type="journal article" date="2014" name="Int. J. Syst. Evol. Microbiol.">
        <title>Complete genome sequence of Corynebacterium casei LMG S-19264T (=DSM 44701T), isolated from a smear-ripened cheese.</title>
        <authorList>
            <consortium name="US DOE Joint Genome Institute (JGI-PGF)"/>
            <person name="Walter F."/>
            <person name="Albersmeier A."/>
            <person name="Kalinowski J."/>
            <person name="Ruckert C."/>
        </authorList>
    </citation>
    <scope>NUCLEOTIDE SEQUENCE</scope>
    <source>
        <strain evidence="3">CGMCC 1.12181</strain>
    </source>
</reference>
<proteinExistence type="predicted"/>
<evidence type="ECO:0000259" key="2">
    <source>
        <dbReference type="PROSITE" id="PS51832"/>
    </source>
</evidence>
<accession>A0A917CIB9</accession>
<sequence length="200" mass="22822">MALQDALFQVLIKYTKSLSVALEFRDFLTHLHSKRVRELSVLIGEQFGLSNDELNLLKVAAEFHDIGKIGIPDHILLKPSEFDQDEWEIMKKHSEIGAQILASTEVKGSQHVAEIIRHHHEHYDGSGYPDNLSGEAIPICARIISIADSYDAMAETRSYSRRRTHAEIMHILHFESGSKHDPMLVHIFSNIIETSRFRVE</sequence>
<dbReference type="InterPro" id="IPR037522">
    <property type="entry name" value="HD_GYP_dom"/>
</dbReference>
<dbReference type="PROSITE" id="PS51831">
    <property type="entry name" value="HD"/>
    <property type="match status" value="1"/>
</dbReference>
<dbReference type="Proteomes" id="UP000605253">
    <property type="component" value="Unassembled WGS sequence"/>
</dbReference>